<gene>
    <name evidence="9 12" type="primary">psmB</name>
    <name evidence="12" type="ORF">ELS17_08940</name>
</gene>
<evidence type="ECO:0000256" key="6">
    <source>
        <dbReference type="ARBA" id="ARBA00022813"/>
    </source>
</evidence>
<accession>A0A482Y0J7</accession>
<keyword evidence="3 9" id="KW-0645">Protease</keyword>
<comment type="similarity">
    <text evidence="9">Belongs to the peptidase T1B family.</text>
</comment>
<dbReference type="HAMAP" id="MF_02113_A">
    <property type="entry name" value="Proteasome_B_A"/>
    <property type="match status" value="1"/>
</dbReference>
<dbReference type="NCBIfam" id="TIGR03634">
    <property type="entry name" value="arc_protsome_B"/>
    <property type="match status" value="1"/>
</dbReference>
<feature type="region of interest" description="Disordered" evidence="11">
    <location>
        <begin position="1"/>
        <end position="48"/>
    </location>
</feature>
<evidence type="ECO:0000256" key="1">
    <source>
        <dbReference type="ARBA" id="ARBA00001198"/>
    </source>
</evidence>
<dbReference type="PANTHER" id="PTHR32194:SF0">
    <property type="entry name" value="ATP-DEPENDENT PROTEASE SUBUNIT HSLV"/>
    <property type="match status" value="1"/>
</dbReference>
<keyword evidence="5 9" id="KW-0378">Hydrolase</keyword>
<dbReference type="GO" id="GO:0010498">
    <property type="term" value="P:proteasomal protein catabolic process"/>
    <property type="evidence" value="ECO:0007669"/>
    <property type="project" value="UniProtKB-UniRule"/>
</dbReference>
<comment type="activity regulation">
    <text evidence="9">The formation of the proteasomal ATPase PAN-20S proteasome complex, via the docking of the C-termini of PAN into the intersubunit pockets in the alpha-rings, triggers opening of the gate for substrate entry. Interconversion between the open-gate and close-gate conformations leads to a dynamic regulation of the 20S proteasome proteolysis activity.</text>
</comment>
<reference evidence="12 13" key="1">
    <citation type="submission" date="2019-02" db="EMBL/GenBank/DDBJ databases">
        <title>Genome analysis provides insights into bioremediation potentialities and Haloocin production by Natrinema altunense strain 4.1R isolated from Chott Douz in Tunisian desert.</title>
        <authorList>
            <person name="Najjari A."/>
            <person name="Youssef N."/>
            <person name="Ben Dhia O."/>
            <person name="Ferjani R."/>
            <person name="El Hidri D."/>
            <person name="Ouzari H.I."/>
            <person name="Cherif A."/>
        </authorList>
    </citation>
    <scope>NUCLEOTIDE SEQUENCE [LARGE SCALE GENOMIC DNA]</scope>
    <source>
        <strain evidence="12 13">4.1R</strain>
    </source>
</reference>
<dbReference type="PROSITE" id="PS51476">
    <property type="entry name" value="PROTEASOME_BETA_2"/>
    <property type="match status" value="1"/>
</dbReference>
<evidence type="ECO:0000256" key="4">
    <source>
        <dbReference type="ARBA" id="ARBA00022698"/>
    </source>
</evidence>
<comment type="catalytic activity">
    <reaction evidence="1 9">
        <text>Cleavage of peptide bonds with very broad specificity.</text>
        <dbReference type="EC" id="3.4.25.1"/>
    </reaction>
</comment>
<evidence type="ECO:0000256" key="10">
    <source>
        <dbReference type="PIRSR" id="PIRSR600243-1"/>
    </source>
</evidence>
<dbReference type="AlphaFoldDB" id="A0A482Y0J7"/>
<dbReference type="InterPro" id="IPR019983">
    <property type="entry name" value="Pept_T1A_Psome_bsu_arc"/>
</dbReference>
<evidence type="ECO:0000256" key="9">
    <source>
        <dbReference type="HAMAP-Rule" id="MF_02113"/>
    </source>
</evidence>
<dbReference type="InterPro" id="IPR023333">
    <property type="entry name" value="Proteasome_suB-type"/>
</dbReference>
<dbReference type="Proteomes" id="UP000292704">
    <property type="component" value="Unassembled WGS sequence"/>
</dbReference>
<keyword evidence="6 9" id="KW-0068">Autocatalytic cleavage</keyword>
<feature type="propeptide" id="PRO_5019874929" description="Removed in mature form; by autocatalysis" evidence="9">
    <location>
        <begin position="1"/>
        <end position="44"/>
    </location>
</feature>
<evidence type="ECO:0000256" key="7">
    <source>
        <dbReference type="ARBA" id="ARBA00022942"/>
    </source>
</evidence>
<evidence type="ECO:0000256" key="3">
    <source>
        <dbReference type="ARBA" id="ARBA00022670"/>
    </source>
</evidence>
<dbReference type="GO" id="GO:0019774">
    <property type="term" value="C:proteasome core complex, beta-subunit complex"/>
    <property type="evidence" value="ECO:0007669"/>
    <property type="project" value="UniProtKB-UniRule"/>
</dbReference>
<dbReference type="SUPFAM" id="SSF56235">
    <property type="entry name" value="N-terminal nucleophile aminohydrolases (Ntn hydrolases)"/>
    <property type="match status" value="1"/>
</dbReference>
<evidence type="ECO:0000256" key="8">
    <source>
        <dbReference type="ARBA" id="ARBA00023145"/>
    </source>
</evidence>
<dbReference type="STRING" id="222984.GCA_000731985_02425"/>
<evidence type="ECO:0000313" key="12">
    <source>
        <dbReference type="EMBL" id="RZH69521.1"/>
    </source>
</evidence>
<dbReference type="GO" id="GO:0005737">
    <property type="term" value="C:cytoplasm"/>
    <property type="evidence" value="ECO:0007669"/>
    <property type="project" value="UniProtKB-SubCell"/>
</dbReference>
<evidence type="ECO:0000256" key="2">
    <source>
        <dbReference type="ARBA" id="ARBA00022490"/>
    </source>
</evidence>
<name>A0A482Y0J7_9EURY</name>
<comment type="caution">
    <text evidence="12">The sequence shown here is derived from an EMBL/GenBank/DDBJ whole genome shotgun (WGS) entry which is preliminary data.</text>
</comment>
<dbReference type="EC" id="3.4.25.1" evidence="9"/>
<protein>
    <recommendedName>
        <fullName evidence="9">Proteasome subunit beta</fullName>
        <ecNumber evidence="9">3.4.25.1</ecNumber>
    </recommendedName>
    <alternativeName>
        <fullName evidence="9">20S proteasome beta subunit</fullName>
    </alternativeName>
    <alternativeName>
        <fullName evidence="9">Proteasome core protein PsmB</fullName>
    </alternativeName>
</protein>
<keyword evidence="8 9" id="KW-0865">Zymogen</keyword>
<dbReference type="Gene3D" id="3.60.20.10">
    <property type="entry name" value="Glutamine Phosphoribosylpyrophosphate, subunit 1, domain 1"/>
    <property type="match status" value="1"/>
</dbReference>
<evidence type="ECO:0000313" key="13">
    <source>
        <dbReference type="Proteomes" id="UP000292704"/>
    </source>
</evidence>
<organism evidence="12 13">
    <name type="scientific">Natrinema altunense</name>
    <dbReference type="NCBI Taxonomy" id="222984"/>
    <lineage>
        <taxon>Archaea</taxon>
        <taxon>Methanobacteriati</taxon>
        <taxon>Methanobacteriota</taxon>
        <taxon>Stenosarchaea group</taxon>
        <taxon>Halobacteria</taxon>
        <taxon>Halobacteriales</taxon>
        <taxon>Natrialbaceae</taxon>
        <taxon>Natrinema</taxon>
    </lineage>
</organism>
<dbReference type="InterPro" id="IPR001353">
    <property type="entry name" value="Proteasome_sua/b"/>
</dbReference>
<feature type="active site" description="Nucleophile" evidence="9 10">
    <location>
        <position position="45"/>
    </location>
</feature>
<comment type="subcellular location">
    <subcellularLocation>
        <location evidence="9">Cytoplasm</location>
    </subcellularLocation>
</comment>
<dbReference type="Pfam" id="PF00227">
    <property type="entry name" value="Proteasome"/>
    <property type="match status" value="1"/>
</dbReference>
<dbReference type="InterPro" id="IPR029055">
    <property type="entry name" value="Ntn_hydrolases_N"/>
</dbReference>
<evidence type="ECO:0000256" key="5">
    <source>
        <dbReference type="ARBA" id="ARBA00022801"/>
    </source>
</evidence>
<dbReference type="PRINTS" id="PR00141">
    <property type="entry name" value="PROTEASOME"/>
</dbReference>
<proteinExistence type="inferred from homology"/>
<sequence length="239" mass="24997">MNNWTQPSTPQGNGDPSPYEPELGSLPDGSQASDDYGENVNSTGTTTIGITTDEGVVIATDMRASLGGRFVSNKDVQKVEQIHPTGALTLVGSVGGAQSFIRTLRAEVNLYESRRDEPMPIEALATLAGNFARGGPFRAINPILGGVDAEGSHVYSIDPAGGVMADDYTVTGSGMQLAYGLLEQEYEDDLSLEAAQSVAARAIESAVERDTGSGNGVFLAAITDEGVDIRGHDDFDAVI</sequence>
<feature type="chain" id="PRO_5023531133" description="Proteasome subunit beta" evidence="9">
    <location>
        <begin position="45"/>
        <end position="239"/>
    </location>
</feature>
<evidence type="ECO:0000256" key="11">
    <source>
        <dbReference type="SAM" id="MobiDB-lite"/>
    </source>
</evidence>
<comment type="subunit">
    <text evidence="9">The 20S proteasome core is composed of 14 alpha and 14 beta subunits that assemble into four stacked heptameric rings, resulting in a barrel-shaped structure. The two inner rings, each composed of seven catalytic beta subunits, are sandwiched by two outer rings, each composed of seven alpha subunits. The catalytic chamber with the active sites is on the inside of the barrel. Has a gated structure, the ends of the cylinder being occluded by the N-termini of the alpha-subunits. Is capped at one or both ends by the proteasome regulatory ATPase, PAN.</text>
</comment>
<dbReference type="InterPro" id="IPR000243">
    <property type="entry name" value="Pept_T1A_subB"/>
</dbReference>
<dbReference type="GO" id="GO:0004298">
    <property type="term" value="F:threonine-type endopeptidase activity"/>
    <property type="evidence" value="ECO:0007669"/>
    <property type="project" value="UniProtKB-UniRule"/>
</dbReference>
<dbReference type="PANTHER" id="PTHR32194">
    <property type="entry name" value="METALLOPROTEASE TLDD"/>
    <property type="match status" value="1"/>
</dbReference>
<feature type="compositionally biased region" description="Polar residues" evidence="11">
    <location>
        <begin position="1"/>
        <end position="14"/>
    </location>
</feature>
<dbReference type="OrthoDB" id="6330at2157"/>
<keyword evidence="4 9" id="KW-0888">Threonine protease</keyword>
<keyword evidence="7 9" id="KW-0647">Proteasome</keyword>
<comment type="function">
    <text evidence="9">Component of the proteasome core, a large protease complex with broad specificity involved in protein degradation.</text>
</comment>
<dbReference type="EMBL" id="SHMR01000001">
    <property type="protein sequence ID" value="RZH69521.1"/>
    <property type="molecule type" value="Genomic_DNA"/>
</dbReference>
<keyword evidence="2 9" id="KW-0963">Cytoplasm</keyword>
<dbReference type="RefSeq" id="WP_007109598.1">
    <property type="nucleotide sequence ID" value="NZ_JNCS01000005.1"/>
</dbReference>